<evidence type="ECO:0000313" key="2">
    <source>
        <dbReference type="Proteomes" id="UP000034493"/>
    </source>
</evidence>
<protein>
    <recommendedName>
        <fullName evidence="3">DUF192 domain-containing protein</fullName>
    </recommendedName>
</protein>
<dbReference type="EMBL" id="LCBC01000008">
    <property type="protein sequence ID" value="KKS04216.1"/>
    <property type="molecule type" value="Genomic_DNA"/>
</dbReference>
<dbReference type="Pfam" id="PF02643">
    <property type="entry name" value="DUF192"/>
    <property type="match status" value="1"/>
</dbReference>
<reference evidence="1 2" key="1">
    <citation type="journal article" date="2015" name="Nature">
        <title>rRNA introns, odd ribosomes, and small enigmatic genomes across a large radiation of phyla.</title>
        <authorList>
            <person name="Brown C.T."/>
            <person name="Hug L.A."/>
            <person name="Thomas B.C."/>
            <person name="Sharon I."/>
            <person name="Castelle C.J."/>
            <person name="Singh A."/>
            <person name="Wilkins M.J."/>
            <person name="Williams K.H."/>
            <person name="Banfield J.F."/>
        </authorList>
    </citation>
    <scope>NUCLEOTIDE SEQUENCE [LARGE SCALE GENOMIC DNA]</scope>
</reference>
<gene>
    <name evidence="1" type="ORF">UU56_C0008G0023</name>
</gene>
<organism evidence="1 2">
    <name type="scientific">Candidatus Curtissbacteria bacterium GW2011_GWA2_41_24</name>
    <dbReference type="NCBI Taxonomy" id="1618411"/>
    <lineage>
        <taxon>Bacteria</taxon>
        <taxon>Candidatus Curtissiibacteriota</taxon>
    </lineage>
</organism>
<evidence type="ECO:0000313" key="1">
    <source>
        <dbReference type="EMBL" id="KKS04216.1"/>
    </source>
</evidence>
<sequence>MKKDLAIIFGLFLLIAILLIFGKGISTISYLPQNQSQTQKGNELPAISVKSLNIKAKVASKPDERKNGLSKQESMPLDEGMLFVFENPGLFGIWMKDMKFAIDIIWIDENKKIVDIAANTPPEPSKKEKELTIYRPTSNAKYVLEINAGLSTLNNLQIGDQVNFEL</sequence>
<comment type="caution">
    <text evidence="1">The sequence shown here is derived from an EMBL/GenBank/DDBJ whole genome shotgun (WGS) entry which is preliminary data.</text>
</comment>
<dbReference type="AlphaFoldDB" id="A0A0G0Y446"/>
<dbReference type="InterPro" id="IPR003795">
    <property type="entry name" value="DUF192"/>
</dbReference>
<name>A0A0G0Y446_9BACT</name>
<dbReference type="Gene3D" id="2.60.120.1140">
    <property type="entry name" value="Protein of unknown function DUF192"/>
    <property type="match status" value="1"/>
</dbReference>
<dbReference type="PANTHER" id="PTHR37953:SF1">
    <property type="entry name" value="UPF0127 PROTEIN MJ1496"/>
    <property type="match status" value="1"/>
</dbReference>
<dbReference type="InterPro" id="IPR038695">
    <property type="entry name" value="Saro_0823-like_sf"/>
</dbReference>
<accession>A0A0G0Y446</accession>
<proteinExistence type="predicted"/>
<dbReference type="Proteomes" id="UP000034493">
    <property type="component" value="Unassembled WGS sequence"/>
</dbReference>
<dbReference type="PANTHER" id="PTHR37953">
    <property type="entry name" value="UPF0127 PROTEIN MJ1496"/>
    <property type="match status" value="1"/>
</dbReference>
<evidence type="ECO:0008006" key="3">
    <source>
        <dbReference type="Google" id="ProtNLM"/>
    </source>
</evidence>